<dbReference type="InterPro" id="IPR053142">
    <property type="entry name" value="PchR_regulatory_protein"/>
</dbReference>
<comment type="caution">
    <text evidence="5">The sequence shown here is derived from an EMBL/GenBank/DDBJ whole genome shotgun (WGS) entry which is preliminary data.</text>
</comment>
<dbReference type="OrthoDB" id="771407at2"/>
<dbReference type="GO" id="GO:0043565">
    <property type="term" value="F:sequence-specific DNA binding"/>
    <property type="evidence" value="ECO:0007669"/>
    <property type="project" value="InterPro"/>
</dbReference>
<accession>A0A4R0NTF1</accession>
<reference evidence="5 6" key="1">
    <citation type="submission" date="2019-02" db="EMBL/GenBank/DDBJ databases">
        <title>Pedobacter sp. RP-1-14 sp. nov., isolated from Arctic soil.</title>
        <authorList>
            <person name="Dahal R.H."/>
        </authorList>
    </citation>
    <scope>NUCLEOTIDE SEQUENCE [LARGE SCALE GENOMIC DNA]</scope>
    <source>
        <strain evidence="5 6">RP-1-14</strain>
    </source>
</reference>
<dbReference type="PROSITE" id="PS01124">
    <property type="entry name" value="HTH_ARAC_FAMILY_2"/>
    <property type="match status" value="1"/>
</dbReference>
<dbReference type="PANTHER" id="PTHR47893">
    <property type="entry name" value="REGULATORY PROTEIN PCHR"/>
    <property type="match status" value="1"/>
</dbReference>
<dbReference type="InterPro" id="IPR018060">
    <property type="entry name" value="HTH_AraC"/>
</dbReference>
<dbReference type="SMART" id="SM00342">
    <property type="entry name" value="HTH_ARAC"/>
    <property type="match status" value="1"/>
</dbReference>
<dbReference type="InterPro" id="IPR018062">
    <property type="entry name" value="HTH_AraC-typ_CS"/>
</dbReference>
<dbReference type="Pfam" id="PF12833">
    <property type="entry name" value="HTH_18"/>
    <property type="match status" value="1"/>
</dbReference>
<evidence type="ECO:0000256" key="2">
    <source>
        <dbReference type="ARBA" id="ARBA00023125"/>
    </source>
</evidence>
<dbReference type="SUPFAM" id="SSF46689">
    <property type="entry name" value="Homeodomain-like"/>
    <property type="match status" value="1"/>
</dbReference>
<dbReference type="PANTHER" id="PTHR47893:SF1">
    <property type="entry name" value="REGULATORY PROTEIN PCHR"/>
    <property type="match status" value="1"/>
</dbReference>
<keyword evidence="6" id="KW-1185">Reference proteome</keyword>
<dbReference type="EMBL" id="SJSL01000001">
    <property type="protein sequence ID" value="TCD02725.1"/>
    <property type="molecule type" value="Genomic_DNA"/>
</dbReference>
<organism evidence="5 6">
    <name type="scientific">Pedobacter psychroterrae</name>
    <dbReference type="NCBI Taxonomy" id="2530453"/>
    <lineage>
        <taxon>Bacteria</taxon>
        <taxon>Pseudomonadati</taxon>
        <taxon>Bacteroidota</taxon>
        <taxon>Sphingobacteriia</taxon>
        <taxon>Sphingobacteriales</taxon>
        <taxon>Sphingobacteriaceae</taxon>
        <taxon>Pedobacter</taxon>
    </lineage>
</organism>
<dbReference type="PROSITE" id="PS00041">
    <property type="entry name" value="HTH_ARAC_FAMILY_1"/>
    <property type="match status" value="1"/>
</dbReference>
<evidence type="ECO:0000259" key="4">
    <source>
        <dbReference type="PROSITE" id="PS01124"/>
    </source>
</evidence>
<keyword evidence="2" id="KW-0238">DNA-binding</keyword>
<dbReference type="InterPro" id="IPR009057">
    <property type="entry name" value="Homeodomain-like_sf"/>
</dbReference>
<dbReference type="AlphaFoldDB" id="A0A4R0NTF1"/>
<sequence>MKEPFDFEYPTELLNDLSYSEECPLDFEPKISYAKVSYQVMANLSVLKQLYSGTNIFTALLYGSVARKVMVNTIVKEAFVAFMYVMKGEVSFQMQGRPERVVIDQGKCFILYVPAGVYSSPWLPGKCTLAYFVLHPRLVAKIFGDYPELHPAFNNLLQQDPEPRLYHVCNISKSMQVQLRKLGSYQQQRKLVTESAILAMFSELLETQLQQLNRHQYSSVGTLEIAMRVYEYIRDHAILGPLPKVEEIADHHHIGHRTLLREFKNRFGITLKDFITQEKMDAAHYLLAKDHLSVTDVSQRLGYGDPQSFSRKFRNHFNYSPSDAVNHPNPRI</sequence>
<name>A0A4R0NTF1_9SPHI</name>
<evidence type="ECO:0000256" key="1">
    <source>
        <dbReference type="ARBA" id="ARBA00023015"/>
    </source>
</evidence>
<gene>
    <name evidence="5" type="ORF">EZ437_01680</name>
</gene>
<keyword evidence="1" id="KW-0805">Transcription regulation</keyword>
<dbReference type="Gene3D" id="1.10.10.60">
    <property type="entry name" value="Homeodomain-like"/>
    <property type="match status" value="1"/>
</dbReference>
<protein>
    <submittedName>
        <fullName evidence="5">AraC family transcriptional regulator</fullName>
    </submittedName>
</protein>
<evidence type="ECO:0000313" key="5">
    <source>
        <dbReference type="EMBL" id="TCD02725.1"/>
    </source>
</evidence>
<evidence type="ECO:0000313" key="6">
    <source>
        <dbReference type="Proteomes" id="UP000293347"/>
    </source>
</evidence>
<keyword evidence="3" id="KW-0804">Transcription</keyword>
<dbReference type="GO" id="GO:0003700">
    <property type="term" value="F:DNA-binding transcription factor activity"/>
    <property type="evidence" value="ECO:0007669"/>
    <property type="project" value="InterPro"/>
</dbReference>
<dbReference type="RefSeq" id="WP_131592612.1">
    <property type="nucleotide sequence ID" value="NZ_SJSL01000001.1"/>
</dbReference>
<proteinExistence type="predicted"/>
<dbReference type="Proteomes" id="UP000293347">
    <property type="component" value="Unassembled WGS sequence"/>
</dbReference>
<evidence type="ECO:0000256" key="3">
    <source>
        <dbReference type="ARBA" id="ARBA00023163"/>
    </source>
</evidence>
<feature type="domain" description="HTH araC/xylS-type" evidence="4">
    <location>
        <begin position="227"/>
        <end position="327"/>
    </location>
</feature>